<feature type="region of interest" description="Disordered" evidence="6">
    <location>
        <begin position="107"/>
        <end position="142"/>
    </location>
</feature>
<keyword evidence="1 5" id="KW-0479">Metal-binding</keyword>
<sequence length="227" mass="24214">MSREICKYYMHGACNKGAACRFSHDIQAPKSTVCTYYLAGNCSYGDKCRYDHVRPAGIQGPPAGLNRPAPPMTVPRPNVGGNISAGAREFVPLNAMMGGMSVGGARPYHPSAQAPAWQPAPPGGAYPPQGGGDEQDDWGYEDEDGNWVSFNEGSGKEEVEFLKSQLPSEDDFLDGLGADTGPHREEQDGGGDEWGYYDDAGNWVGFGGEVDSYLHAQQGGAYGGQVR</sequence>
<dbReference type="OMA" id="MSREICK"/>
<gene>
    <name evidence="8" type="ORF">MICPUN_108666</name>
</gene>
<evidence type="ECO:0000256" key="2">
    <source>
        <dbReference type="ARBA" id="ARBA00022737"/>
    </source>
</evidence>
<dbReference type="SMART" id="SM00356">
    <property type="entry name" value="ZnF_C3H1"/>
    <property type="match status" value="2"/>
</dbReference>
<dbReference type="InterPro" id="IPR000571">
    <property type="entry name" value="Znf_CCCH"/>
</dbReference>
<proteinExistence type="predicted"/>
<dbReference type="Gene3D" id="4.10.1000.10">
    <property type="entry name" value="Zinc finger, CCCH-type"/>
    <property type="match status" value="1"/>
</dbReference>
<evidence type="ECO:0000259" key="7">
    <source>
        <dbReference type="PROSITE" id="PS50103"/>
    </source>
</evidence>
<dbReference type="OrthoDB" id="411372at2759"/>
<dbReference type="InterPro" id="IPR041367">
    <property type="entry name" value="Znf-CCCH_4"/>
</dbReference>
<feature type="domain" description="C3H1-type" evidence="7">
    <location>
        <begin position="28"/>
        <end position="55"/>
    </location>
</feature>
<keyword evidence="9" id="KW-1185">Reference proteome</keyword>
<evidence type="ECO:0000256" key="5">
    <source>
        <dbReference type="PROSITE-ProRule" id="PRU00723"/>
    </source>
</evidence>
<dbReference type="Proteomes" id="UP000002009">
    <property type="component" value="Chromosome 7"/>
</dbReference>
<accession>C1EAX3</accession>
<evidence type="ECO:0000313" key="9">
    <source>
        <dbReference type="Proteomes" id="UP000002009"/>
    </source>
</evidence>
<evidence type="ECO:0000256" key="6">
    <source>
        <dbReference type="SAM" id="MobiDB-lite"/>
    </source>
</evidence>
<dbReference type="GeneID" id="8244966"/>
<dbReference type="eggNOG" id="KOG1039">
    <property type="taxonomic scope" value="Eukaryota"/>
</dbReference>
<dbReference type="SUPFAM" id="SSF90229">
    <property type="entry name" value="CCCH zinc finger"/>
    <property type="match status" value="2"/>
</dbReference>
<evidence type="ECO:0000313" key="8">
    <source>
        <dbReference type="EMBL" id="ACO65281.1"/>
    </source>
</evidence>
<dbReference type="EMBL" id="CP001328">
    <property type="protein sequence ID" value="ACO65281.1"/>
    <property type="molecule type" value="Genomic_DNA"/>
</dbReference>
<dbReference type="RefSeq" id="XP_002504023.1">
    <property type="nucleotide sequence ID" value="XM_002503977.1"/>
</dbReference>
<dbReference type="PANTHER" id="PTHR11224">
    <property type="entry name" value="MAKORIN-RELATED"/>
    <property type="match status" value="1"/>
</dbReference>
<dbReference type="InterPro" id="IPR036855">
    <property type="entry name" value="Znf_CCCH_sf"/>
</dbReference>
<reference evidence="8 9" key="1">
    <citation type="journal article" date="2009" name="Science">
        <title>Green evolution and dynamic adaptations revealed by genomes of the marine picoeukaryotes Micromonas.</title>
        <authorList>
            <person name="Worden A.Z."/>
            <person name="Lee J.H."/>
            <person name="Mock T."/>
            <person name="Rouze P."/>
            <person name="Simmons M.P."/>
            <person name="Aerts A.L."/>
            <person name="Allen A.E."/>
            <person name="Cuvelier M.L."/>
            <person name="Derelle E."/>
            <person name="Everett M.V."/>
            <person name="Foulon E."/>
            <person name="Grimwood J."/>
            <person name="Gundlach H."/>
            <person name="Henrissat B."/>
            <person name="Napoli C."/>
            <person name="McDonald S.M."/>
            <person name="Parker M.S."/>
            <person name="Rombauts S."/>
            <person name="Salamov A."/>
            <person name="Von Dassow P."/>
            <person name="Badger J.H."/>
            <person name="Coutinho P.M."/>
            <person name="Demir E."/>
            <person name="Dubchak I."/>
            <person name="Gentemann C."/>
            <person name="Eikrem W."/>
            <person name="Gready J.E."/>
            <person name="John U."/>
            <person name="Lanier W."/>
            <person name="Lindquist E.A."/>
            <person name="Lucas S."/>
            <person name="Mayer K.F."/>
            <person name="Moreau H."/>
            <person name="Not F."/>
            <person name="Otillar R."/>
            <person name="Panaud O."/>
            <person name="Pangilinan J."/>
            <person name="Paulsen I."/>
            <person name="Piegu B."/>
            <person name="Poliakov A."/>
            <person name="Robbens S."/>
            <person name="Schmutz J."/>
            <person name="Toulza E."/>
            <person name="Wyss T."/>
            <person name="Zelensky A."/>
            <person name="Zhou K."/>
            <person name="Armbrust E.V."/>
            <person name="Bhattacharya D."/>
            <person name="Goodenough U.W."/>
            <person name="Van de Peer Y."/>
            <person name="Grigoriev I.V."/>
        </authorList>
    </citation>
    <scope>NUCLEOTIDE SEQUENCE [LARGE SCALE GENOMIC DNA]</scope>
    <source>
        <strain evidence="9">RCC299 / NOUM17</strain>
    </source>
</reference>
<feature type="domain" description="C3H1-type" evidence="7">
    <location>
        <begin position="1"/>
        <end position="27"/>
    </location>
</feature>
<name>C1EAX3_MICCC</name>
<dbReference type="Pfam" id="PF00642">
    <property type="entry name" value="zf-CCCH"/>
    <property type="match status" value="1"/>
</dbReference>
<dbReference type="GO" id="GO:0061630">
    <property type="term" value="F:ubiquitin protein ligase activity"/>
    <property type="evidence" value="ECO:0007669"/>
    <property type="project" value="InterPro"/>
</dbReference>
<keyword evidence="2" id="KW-0677">Repeat</keyword>
<evidence type="ECO:0000256" key="1">
    <source>
        <dbReference type="ARBA" id="ARBA00022723"/>
    </source>
</evidence>
<dbReference type="AlphaFoldDB" id="C1EAX3"/>
<dbReference type="Pfam" id="PF18044">
    <property type="entry name" value="zf-CCCH_4"/>
    <property type="match status" value="1"/>
</dbReference>
<dbReference type="GO" id="GO:0000209">
    <property type="term" value="P:protein polyubiquitination"/>
    <property type="evidence" value="ECO:0007669"/>
    <property type="project" value="InterPro"/>
</dbReference>
<dbReference type="STRING" id="296587.C1EAX3"/>
<dbReference type="InterPro" id="IPR045072">
    <property type="entry name" value="MKRN-like"/>
</dbReference>
<dbReference type="PANTHER" id="PTHR11224:SF10">
    <property type="entry name" value="IP09428P-RELATED"/>
    <property type="match status" value="1"/>
</dbReference>
<feature type="compositionally biased region" description="Acidic residues" evidence="6">
    <location>
        <begin position="133"/>
        <end position="142"/>
    </location>
</feature>
<organism evidence="8 9">
    <name type="scientific">Micromonas commoda (strain RCC299 / NOUM17 / CCMP2709)</name>
    <name type="common">Picoplanktonic green alga</name>
    <dbReference type="NCBI Taxonomy" id="296587"/>
    <lineage>
        <taxon>Eukaryota</taxon>
        <taxon>Viridiplantae</taxon>
        <taxon>Chlorophyta</taxon>
        <taxon>Mamiellophyceae</taxon>
        <taxon>Mamiellales</taxon>
        <taxon>Mamiellaceae</taxon>
        <taxon>Micromonas</taxon>
    </lineage>
</organism>
<dbReference type="InParanoid" id="C1EAX3"/>
<evidence type="ECO:0000256" key="4">
    <source>
        <dbReference type="ARBA" id="ARBA00022833"/>
    </source>
</evidence>
<feature type="zinc finger region" description="C3H1-type" evidence="5">
    <location>
        <begin position="1"/>
        <end position="27"/>
    </location>
</feature>
<keyword evidence="3 5" id="KW-0863">Zinc-finger</keyword>
<dbReference type="GO" id="GO:0008270">
    <property type="term" value="F:zinc ion binding"/>
    <property type="evidence" value="ECO:0007669"/>
    <property type="project" value="UniProtKB-KW"/>
</dbReference>
<evidence type="ECO:0000256" key="3">
    <source>
        <dbReference type="ARBA" id="ARBA00022771"/>
    </source>
</evidence>
<feature type="region of interest" description="Disordered" evidence="6">
    <location>
        <begin position="168"/>
        <end position="195"/>
    </location>
</feature>
<feature type="zinc finger region" description="C3H1-type" evidence="5">
    <location>
        <begin position="28"/>
        <end position="55"/>
    </location>
</feature>
<dbReference type="PROSITE" id="PS50103">
    <property type="entry name" value="ZF_C3H1"/>
    <property type="match status" value="2"/>
</dbReference>
<protein>
    <recommendedName>
        <fullName evidence="7">C3H1-type domain-containing protein</fullName>
    </recommendedName>
</protein>
<dbReference type="KEGG" id="mis:MICPUN_108666"/>
<keyword evidence="4 5" id="KW-0862">Zinc</keyword>